<dbReference type="Gene3D" id="3.40.50.12780">
    <property type="entry name" value="N-terminal domain of ligase-like"/>
    <property type="match status" value="1"/>
</dbReference>
<organism evidence="6 7">
    <name type="scientific">Burkholderia anthina</name>
    <dbReference type="NCBI Taxonomy" id="179879"/>
    <lineage>
        <taxon>Bacteria</taxon>
        <taxon>Pseudomonadati</taxon>
        <taxon>Pseudomonadota</taxon>
        <taxon>Betaproteobacteria</taxon>
        <taxon>Burkholderiales</taxon>
        <taxon>Burkholderiaceae</taxon>
        <taxon>Burkholderia</taxon>
        <taxon>Burkholderia cepacia complex</taxon>
    </lineage>
</organism>
<dbReference type="Proteomes" id="UP000755577">
    <property type="component" value="Unassembled WGS sequence"/>
</dbReference>
<dbReference type="GO" id="GO:0016878">
    <property type="term" value="F:acid-thiol ligase activity"/>
    <property type="evidence" value="ECO:0007669"/>
    <property type="project" value="UniProtKB-ARBA"/>
</dbReference>
<sequence length="505" mass="54592">MNLVAALDRAARATPDKPFLIHDDTTITYAAARERSHRAAAVLSALGVAAGDRVAAMCVNTPAFVDLMFGAWRLGAAFVPVNHKLQAPEIDYVLEHSRSKVILFDAALAPVLSRVIHPAQRLVTEGRADGVPDFDAMCAKTDGIAGIEPADNDVAQILYTSGTTGRPKGCVHSHRTVTFAAMAAALATGIGRNERTLMAMPIWHSSPLNNWFGGTLYAGGTVVLLREYHPLRFLQTIERERVTLYFGAPVSYTLPLDTIEHFATFDLSSVRAWLYGGGPIGAAQAERLARAYRSHAFFQVYGMTETGPAGTTLYPDEQIAKAGSIGRQGGPGVDLRVVSMNGDEARDAQPGETGEIWLKADSMMLGYLDDAAATRAAFAPDGWYRTGDIARIDQDGYLFIVDRLKDMIVTGGENVYSKEVEDVLGAHPAIVEAAVVGVAHPDWGETVVAHVVMRAGAAPDADALRAFCGERLAAYKIPREFVFVETLPRTPTGKLQKFLLRVRRE</sequence>
<dbReference type="AlphaFoldDB" id="A0A6P2GAG0"/>
<feature type="domain" description="AMP-binding enzyme C-terminal" evidence="4">
    <location>
        <begin position="419"/>
        <end position="494"/>
    </location>
</feature>
<dbReference type="GeneID" id="56501458"/>
<name>A0A6P2GAG0_9BURK</name>
<dbReference type="Pfam" id="PF13193">
    <property type="entry name" value="AMP-binding_C"/>
    <property type="match status" value="1"/>
</dbReference>
<dbReference type="Pfam" id="PF00501">
    <property type="entry name" value="AMP-binding"/>
    <property type="match status" value="1"/>
</dbReference>
<evidence type="ECO:0000259" key="3">
    <source>
        <dbReference type="Pfam" id="PF00501"/>
    </source>
</evidence>
<dbReference type="FunFam" id="3.30.300.30:FF:000008">
    <property type="entry name" value="2,3-dihydroxybenzoate-AMP ligase"/>
    <property type="match status" value="1"/>
</dbReference>
<evidence type="ECO:0000313" key="6">
    <source>
        <dbReference type="EMBL" id="VVU50693.1"/>
    </source>
</evidence>
<keyword evidence="2 6" id="KW-0436">Ligase</keyword>
<dbReference type="EMBL" id="CABVLY010000012">
    <property type="protein sequence ID" value="VVU50693.1"/>
    <property type="molecule type" value="Genomic_DNA"/>
</dbReference>
<dbReference type="InterPro" id="IPR042099">
    <property type="entry name" value="ANL_N_sf"/>
</dbReference>
<dbReference type="InterPro" id="IPR025110">
    <property type="entry name" value="AMP-bd_C"/>
</dbReference>
<dbReference type="EMBL" id="JAFCIQ010000028">
    <property type="protein sequence ID" value="MBM2770533.1"/>
    <property type="molecule type" value="Genomic_DNA"/>
</dbReference>
<evidence type="ECO:0000313" key="7">
    <source>
        <dbReference type="Proteomes" id="UP000494201"/>
    </source>
</evidence>
<dbReference type="PANTHER" id="PTHR43767:SF1">
    <property type="entry name" value="NONRIBOSOMAL PEPTIDE SYNTHASE PES1 (EUROFUNG)-RELATED"/>
    <property type="match status" value="1"/>
</dbReference>
<evidence type="ECO:0000313" key="5">
    <source>
        <dbReference type="EMBL" id="MBM2770533.1"/>
    </source>
</evidence>
<feature type="domain" description="AMP-dependent synthetase/ligase" evidence="3">
    <location>
        <begin position="7"/>
        <end position="368"/>
    </location>
</feature>
<dbReference type="InterPro" id="IPR020845">
    <property type="entry name" value="AMP-binding_CS"/>
</dbReference>
<dbReference type="InterPro" id="IPR045851">
    <property type="entry name" value="AMP-bd_C_sf"/>
</dbReference>
<dbReference type="PANTHER" id="PTHR43767">
    <property type="entry name" value="LONG-CHAIN-FATTY-ACID--COA LIGASE"/>
    <property type="match status" value="1"/>
</dbReference>
<evidence type="ECO:0000313" key="8">
    <source>
        <dbReference type="Proteomes" id="UP000755577"/>
    </source>
</evidence>
<dbReference type="InterPro" id="IPR000873">
    <property type="entry name" value="AMP-dep_synth/lig_dom"/>
</dbReference>
<comment type="similarity">
    <text evidence="1">Belongs to the ATP-dependent AMP-binding enzyme family.</text>
</comment>
<proteinExistence type="inferred from homology"/>
<protein>
    <submittedName>
        <fullName evidence="5">AMP-binding protein</fullName>
    </submittedName>
    <submittedName>
        <fullName evidence="6">Fatty-acid CoA ligase</fullName>
    </submittedName>
</protein>
<evidence type="ECO:0000256" key="2">
    <source>
        <dbReference type="ARBA" id="ARBA00022598"/>
    </source>
</evidence>
<reference evidence="6 7" key="1">
    <citation type="submission" date="2019-09" db="EMBL/GenBank/DDBJ databases">
        <authorList>
            <person name="Depoorter E."/>
        </authorList>
    </citation>
    <scope>NUCLEOTIDE SEQUENCE [LARGE SCALE GENOMIC DNA]</scope>
    <source>
        <strain evidence="6">LMG 20980</strain>
    </source>
</reference>
<accession>A0A6P2GAG0</accession>
<dbReference type="InterPro" id="IPR050237">
    <property type="entry name" value="ATP-dep_AMP-bd_enzyme"/>
</dbReference>
<dbReference type="RefSeq" id="WP_174926776.1">
    <property type="nucleotide sequence ID" value="NZ_CABVLY010000012.1"/>
</dbReference>
<keyword evidence="8" id="KW-1185">Reference proteome</keyword>
<dbReference type="Proteomes" id="UP000494201">
    <property type="component" value="Unassembled WGS sequence"/>
</dbReference>
<dbReference type="PROSITE" id="PS00455">
    <property type="entry name" value="AMP_BINDING"/>
    <property type="match status" value="1"/>
</dbReference>
<evidence type="ECO:0000259" key="4">
    <source>
        <dbReference type="Pfam" id="PF13193"/>
    </source>
</evidence>
<dbReference type="SUPFAM" id="SSF56801">
    <property type="entry name" value="Acetyl-CoA synthetase-like"/>
    <property type="match status" value="1"/>
</dbReference>
<evidence type="ECO:0000256" key="1">
    <source>
        <dbReference type="ARBA" id="ARBA00006432"/>
    </source>
</evidence>
<gene>
    <name evidence="6" type="ORF">BAN20980_03411</name>
    <name evidence="5" type="ORF">JQK92_29420</name>
</gene>
<dbReference type="Gene3D" id="3.30.300.30">
    <property type="match status" value="1"/>
</dbReference>
<reference evidence="5 8" key="2">
    <citation type="submission" date="2021-02" db="EMBL/GenBank/DDBJ databases">
        <title>Draft genome of the type strains Burkholderia anthina DSM16086.</title>
        <authorList>
            <person name="Hertel R."/>
            <person name="Meissner J."/>
            <person name="Poehlein A."/>
            <person name="Daniel R."/>
            <person name="Commichau F.M."/>
        </authorList>
    </citation>
    <scope>NUCLEOTIDE SEQUENCE [LARGE SCALE GENOMIC DNA]</scope>
    <source>
        <strain evidence="5 8">DSM 16086</strain>
    </source>
</reference>